<dbReference type="PANTHER" id="PTHR12455:SF0">
    <property type="entry name" value="NUCLEOLAR COMPLEX PROTEIN 4 HOMOLOG"/>
    <property type="match status" value="1"/>
</dbReference>
<dbReference type="GO" id="GO:0032040">
    <property type="term" value="C:small-subunit processome"/>
    <property type="evidence" value="ECO:0007669"/>
    <property type="project" value="TreeGrafter"/>
</dbReference>
<comment type="similarity">
    <text evidence="1">Belongs to the CBF/MAK21 family.</text>
</comment>
<protein>
    <submittedName>
        <fullName evidence="4">Putative nucleolar protein</fullName>
    </submittedName>
</protein>
<reference evidence="4" key="1">
    <citation type="submission" date="2020-03" db="EMBL/GenBank/DDBJ databases">
        <title>Transcriptomic Profiling of the Digestive Tract of the Rat Flea, Xenopsylla cheopis, Following Blood Feeding and Infection with Yersinia pestis.</title>
        <authorList>
            <person name="Bland D.M."/>
            <person name="Martens C.A."/>
            <person name="Virtaneva K."/>
            <person name="Kanakabandi K."/>
            <person name="Long D."/>
            <person name="Rosenke R."/>
            <person name="Saturday G.A."/>
            <person name="Hoyt F.H."/>
            <person name="Bruno D.P."/>
            <person name="Ribeiro J.M.C."/>
            <person name="Hinnebusch J."/>
        </authorList>
    </citation>
    <scope>NUCLEOTIDE SEQUENCE</scope>
</reference>
<dbReference type="GO" id="GO:0042254">
    <property type="term" value="P:ribosome biogenesis"/>
    <property type="evidence" value="ECO:0007669"/>
    <property type="project" value="InterPro"/>
</dbReference>
<name>A0A6M2DVY6_XENCH</name>
<evidence type="ECO:0000313" key="4">
    <source>
        <dbReference type="EMBL" id="NOV50495.1"/>
    </source>
</evidence>
<evidence type="ECO:0000256" key="2">
    <source>
        <dbReference type="SAM" id="SignalP"/>
    </source>
</evidence>
<feature type="chain" id="PRO_5026949973" evidence="2">
    <location>
        <begin position="24"/>
        <end position="256"/>
    </location>
</feature>
<dbReference type="Pfam" id="PF03914">
    <property type="entry name" value="CBF"/>
    <property type="match status" value="1"/>
</dbReference>
<evidence type="ECO:0000259" key="3">
    <source>
        <dbReference type="Pfam" id="PF03914"/>
    </source>
</evidence>
<organism evidence="4">
    <name type="scientific">Xenopsylla cheopis</name>
    <name type="common">Oriental rat flea</name>
    <name type="synonym">Pulex cheopis</name>
    <dbReference type="NCBI Taxonomy" id="163159"/>
    <lineage>
        <taxon>Eukaryota</taxon>
        <taxon>Metazoa</taxon>
        <taxon>Ecdysozoa</taxon>
        <taxon>Arthropoda</taxon>
        <taxon>Hexapoda</taxon>
        <taxon>Insecta</taxon>
        <taxon>Pterygota</taxon>
        <taxon>Neoptera</taxon>
        <taxon>Endopterygota</taxon>
        <taxon>Siphonaptera</taxon>
        <taxon>Pulicidae</taxon>
        <taxon>Xenopsyllinae</taxon>
        <taxon>Xenopsylla</taxon>
    </lineage>
</organism>
<dbReference type="GO" id="GO:0030692">
    <property type="term" value="C:Noc4p-Nop14p complex"/>
    <property type="evidence" value="ECO:0007669"/>
    <property type="project" value="TreeGrafter"/>
</dbReference>
<evidence type="ECO:0000256" key="1">
    <source>
        <dbReference type="ARBA" id="ARBA00007797"/>
    </source>
</evidence>
<proteinExistence type="inferred from homology"/>
<feature type="signal peptide" evidence="2">
    <location>
        <begin position="1"/>
        <end position="23"/>
    </location>
</feature>
<keyword evidence="2" id="KW-0732">Signal</keyword>
<dbReference type="InterPro" id="IPR027193">
    <property type="entry name" value="Noc4"/>
</dbReference>
<dbReference type="AlphaFoldDB" id="A0A6M2DVY6"/>
<feature type="domain" description="CCAAT-binding factor" evidence="3">
    <location>
        <begin position="46"/>
        <end position="194"/>
    </location>
</feature>
<dbReference type="EMBL" id="GIIL01006769">
    <property type="protein sequence ID" value="NOV50495.1"/>
    <property type="molecule type" value="Transcribed_RNA"/>
</dbReference>
<sequence>MNWEHTKTTHRLLLVVLLERVLPYLDKPILLTDFLMDSLDVGGPISLLALQGVFTLIQEHNLDYPNIFTKLYSMFEPEIFHTKYKARLFYLSDIFLSSTHLPEHLVAAFAKRLARLALIAPPQDIIVILYFIGNLMVRHPSLKRLINHPSGAQIQTDPYIMDERDPTKSQAMDSSLWEISTLQSHCLPSIAQAANFIAQPLPSIEWDLSNVLENTEDDIFDKEIKKRGKEFSLTFERPHGMVLQHGECLANYWNLF</sequence>
<accession>A0A6M2DVY6</accession>
<dbReference type="PANTHER" id="PTHR12455">
    <property type="entry name" value="NUCLEOLAR COMPLEX PROTEIN 4"/>
    <property type="match status" value="1"/>
</dbReference>
<dbReference type="InterPro" id="IPR005612">
    <property type="entry name" value="CCAAT-binding_factor"/>
</dbReference>